<evidence type="ECO:0000256" key="1">
    <source>
        <dbReference type="ARBA" id="ARBA00007121"/>
    </source>
</evidence>
<comment type="similarity">
    <text evidence="1">In the N-terminal section; belongs to the zinc metallo-hydrolase group 3 family.</text>
</comment>
<dbReference type="Gene3D" id="3.60.15.10">
    <property type="entry name" value="Ribonuclease Z/Hydroxyacylglutathione hydrolase-like"/>
    <property type="match status" value="1"/>
</dbReference>
<dbReference type="InterPro" id="IPR001279">
    <property type="entry name" value="Metallo-B-lactamas"/>
</dbReference>
<dbReference type="InterPro" id="IPR016440">
    <property type="entry name" value="Rubredoxin-O_OxRdtase"/>
</dbReference>
<protein>
    <submittedName>
        <fullName evidence="3">Anaerobic nitric oxide reductase flavorubredoxin</fullName>
    </submittedName>
</protein>
<dbReference type="PANTHER" id="PTHR43717:SF1">
    <property type="entry name" value="ANAEROBIC NITRIC OXIDE REDUCTASE FLAVORUBREDOXIN"/>
    <property type="match status" value="1"/>
</dbReference>
<dbReference type="InterPro" id="IPR008254">
    <property type="entry name" value="Flavodoxin/NO_synth"/>
</dbReference>
<proteinExistence type="inferred from homology"/>
<gene>
    <name evidence="3" type="ORF">FVW20_08945</name>
</gene>
<dbReference type="InterPro" id="IPR045761">
    <property type="entry name" value="ODP_dom"/>
</dbReference>
<evidence type="ECO:0000259" key="2">
    <source>
        <dbReference type="PROSITE" id="PS50902"/>
    </source>
</evidence>
<dbReference type="PROSITE" id="PS50902">
    <property type="entry name" value="FLAVODOXIN_LIKE"/>
    <property type="match status" value="1"/>
</dbReference>
<sequence length="397" mass="44298">MQLTNRVHWVGKIDWELRTFHGQEYSTHKGSSYNAYLVRDPGGRTALIETVWGPYAREFVDNLAKVVDLSSIDYVVANHGEPDHSGSLPELMRHIPRTPVYCSANGVKSLKGQYHADWDFRVMRTGDRLSLGSCDLVFVEMPMLHWPDSMMCYLTGENVLFSNDAFGQHYASELMFADLVDECELWAEAIKYYANILTPFSPLVTRKIDEVLALGLAVDMICPSHGVIWRKDPLQIVQRYQQWAANYAEHQLTVVYDTMWNSTRRMAEAIAAGAVQADPTLTVKLFNSGLVDKNDIITQIFRSKVLAVGSPTVNRGVLTSVAGLLEEVEGLKFRGKKAAAFGSYGWSGESPKVLAERLAKCGFSQVGDPAREAWNPDDEGLERCRALGRQLAEAAGE</sequence>
<comment type="caution">
    <text evidence="3">The sequence shown here is derived from an EMBL/GenBank/DDBJ whole genome shotgun (WGS) entry which is preliminary data.</text>
</comment>
<dbReference type="Pfam" id="PF19583">
    <property type="entry name" value="ODP"/>
    <property type="match status" value="1"/>
</dbReference>
<dbReference type="SMART" id="SM00849">
    <property type="entry name" value="Lactamase_B"/>
    <property type="match status" value="1"/>
</dbReference>
<dbReference type="RefSeq" id="WP_196609143.1">
    <property type="nucleotide sequence ID" value="NZ_VRYY01000222.1"/>
</dbReference>
<evidence type="ECO:0000313" key="4">
    <source>
        <dbReference type="Proteomes" id="UP001194469"/>
    </source>
</evidence>
<dbReference type="SUPFAM" id="SSF52218">
    <property type="entry name" value="Flavoproteins"/>
    <property type="match status" value="1"/>
</dbReference>
<organism evidence="3 4">
    <name type="scientific">Nitratidesulfovibrio oxamicus</name>
    <dbReference type="NCBI Taxonomy" id="32016"/>
    <lineage>
        <taxon>Bacteria</taxon>
        <taxon>Pseudomonadati</taxon>
        <taxon>Thermodesulfobacteriota</taxon>
        <taxon>Desulfovibrionia</taxon>
        <taxon>Desulfovibrionales</taxon>
        <taxon>Desulfovibrionaceae</taxon>
        <taxon>Nitratidesulfovibrio</taxon>
    </lineage>
</organism>
<dbReference type="Proteomes" id="UP001194469">
    <property type="component" value="Unassembled WGS sequence"/>
</dbReference>
<dbReference type="EMBL" id="VRYY01000222">
    <property type="protein sequence ID" value="MBG3877134.1"/>
    <property type="molecule type" value="Genomic_DNA"/>
</dbReference>
<name>A0ABS0J3W2_9BACT</name>
<dbReference type="Pfam" id="PF00258">
    <property type="entry name" value="Flavodoxin_1"/>
    <property type="match status" value="1"/>
</dbReference>
<feature type="domain" description="Flavodoxin-like" evidence="2">
    <location>
        <begin position="252"/>
        <end position="392"/>
    </location>
</feature>
<dbReference type="SUPFAM" id="SSF56281">
    <property type="entry name" value="Metallo-hydrolase/oxidoreductase"/>
    <property type="match status" value="1"/>
</dbReference>
<reference evidence="3 4" key="1">
    <citation type="submission" date="2019-08" db="EMBL/GenBank/DDBJ databases">
        <authorList>
            <person name="Luo N."/>
        </authorList>
    </citation>
    <scope>NUCLEOTIDE SEQUENCE [LARGE SCALE GENOMIC DNA]</scope>
    <source>
        <strain evidence="3 4">NCIMB 9442</strain>
    </source>
</reference>
<dbReference type="Gene3D" id="3.40.50.360">
    <property type="match status" value="1"/>
</dbReference>
<keyword evidence="4" id="KW-1185">Reference proteome</keyword>
<dbReference type="NCBIfam" id="NF008887">
    <property type="entry name" value="PRK11921.1"/>
    <property type="match status" value="1"/>
</dbReference>
<accession>A0ABS0J3W2</accession>
<dbReference type="CDD" id="cd07709">
    <property type="entry name" value="flavodiiron_proteins_MBL-fold"/>
    <property type="match status" value="1"/>
</dbReference>
<dbReference type="PIRSF" id="PIRSF005243">
    <property type="entry name" value="ROO"/>
    <property type="match status" value="1"/>
</dbReference>
<dbReference type="InterPro" id="IPR029039">
    <property type="entry name" value="Flavoprotein-like_sf"/>
</dbReference>
<dbReference type="InterPro" id="IPR036866">
    <property type="entry name" value="RibonucZ/Hydroxyglut_hydro"/>
</dbReference>
<dbReference type="PANTHER" id="PTHR43717">
    <property type="entry name" value="ANAEROBIC NITRIC OXIDE REDUCTASE FLAVORUBREDOXIN"/>
    <property type="match status" value="1"/>
</dbReference>
<evidence type="ECO:0000313" key="3">
    <source>
        <dbReference type="EMBL" id="MBG3877134.1"/>
    </source>
</evidence>